<feature type="transmembrane region" description="Helical" evidence="1">
    <location>
        <begin position="146"/>
        <end position="169"/>
    </location>
</feature>
<keyword evidence="1" id="KW-0812">Transmembrane</keyword>
<evidence type="ECO:0000313" key="4">
    <source>
        <dbReference type="Proteomes" id="UP000663881"/>
    </source>
</evidence>
<evidence type="ECO:0000313" key="3">
    <source>
        <dbReference type="EMBL" id="CAF3945141.1"/>
    </source>
</evidence>
<dbReference type="OrthoDB" id="10375451at2759"/>
<gene>
    <name evidence="3" type="ORF">OKA104_LOCUS26617</name>
    <name evidence="2" type="ORF">VCS650_LOCUS40162</name>
</gene>
<proteinExistence type="predicted"/>
<protein>
    <submittedName>
        <fullName evidence="3">Uncharacterized protein</fullName>
    </submittedName>
</protein>
<keyword evidence="1" id="KW-1133">Transmembrane helix</keyword>
<accession>A0A819K942</accession>
<dbReference type="Proteomes" id="UP000663881">
    <property type="component" value="Unassembled WGS sequence"/>
</dbReference>
<evidence type="ECO:0000256" key="1">
    <source>
        <dbReference type="SAM" id="Phobius"/>
    </source>
</evidence>
<dbReference type="Proteomes" id="UP000663891">
    <property type="component" value="Unassembled WGS sequence"/>
</dbReference>
<dbReference type="EMBL" id="CAJOAY010002350">
    <property type="protein sequence ID" value="CAF3945141.1"/>
    <property type="molecule type" value="Genomic_DNA"/>
</dbReference>
<dbReference type="AlphaFoldDB" id="A0A819K942"/>
<keyword evidence="1" id="KW-0472">Membrane</keyword>
<evidence type="ECO:0000313" key="2">
    <source>
        <dbReference type="EMBL" id="CAF1463176.1"/>
    </source>
</evidence>
<name>A0A819K942_9BILA</name>
<sequence length="210" mass="23228">MAENNHLIVKFGNGLVDTARSLKIDEKTFINVDTTNTVIRYKRMAPIVIASRLETIFEQSDKVKNQKLAGFIAELKTVQEHGICEGKCELIEWSFLQSKGKMRACLGVYSLYSSNNKPVCDFVMIDITQQYKVDTSSISLSCAVPLVTAGAFIPILGPFIAAGAILAFLNARNTVKTLTTKEEADLLALKTLEHYGLIRLIGNDQLELIN</sequence>
<organism evidence="3 4">
    <name type="scientific">Adineta steineri</name>
    <dbReference type="NCBI Taxonomy" id="433720"/>
    <lineage>
        <taxon>Eukaryota</taxon>
        <taxon>Metazoa</taxon>
        <taxon>Spiralia</taxon>
        <taxon>Gnathifera</taxon>
        <taxon>Rotifera</taxon>
        <taxon>Eurotatoria</taxon>
        <taxon>Bdelloidea</taxon>
        <taxon>Adinetida</taxon>
        <taxon>Adinetidae</taxon>
        <taxon>Adineta</taxon>
    </lineage>
</organism>
<reference evidence="3" key="1">
    <citation type="submission" date="2021-02" db="EMBL/GenBank/DDBJ databases">
        <authorList>
            <person name="Nowell W R."/>
        </authorList>
    </citation>
    <scope>NUCLEOTIDE SEQUENCE</scope>
</reference>
<dbReference type="EMBL" id="CAJNON010001443">
    <property type="protein sequence ID" value="CAF1463176.1"/>
    <property type="molecule type" value="Genomic_DNA"/>
</dbReference>
<comment type="caution">
    <text evidence="3">The sequence shown here is derived from an EMBL/GenBank/DDBJ whole genome shotgun (WGS) entry which is preliminary data.</text>
</comment>